<dbReference type="EMBL" id="JAACLJ010000005">
    <property type="protein sequence ID" value="KAF4585354.1"/>
    <property type="molecule type" value="Genomic_DNA"/>
</dbReference>
<evidence type="ECO:0000256" key="6">
    <source>
        <dbReference type="ARBA" id="ARBA00022792"/>
    </source>
</evidence>
<gene>
    <name evidence="13" type="ORF">GQ602_004659</name>
</gene>
<evidence type="ECO:0000256" key="5">
    <source>
        <dbReference type="ARBA" id="ARBA00022692"/>
    </source>
</evidence>
<keyword evidence="6" id="KW-0999">Mitochondrion inner membrane</keyword>
<dbReference type="Proteomes" id="UP000562929">
    <property type="component" value="Unassembled WGS sequence"/>
</dbReference>
<keyword evidence="14" id="KW-1185">Reference proteome</keyword>
<proteinExistence type="inferred from homology"/>
<comment type="subcellular location">
    <subcellularLocation>
        <location evidence="1">Mitochondrion inner membrane</location>
        <topology evidence="1">Single-pass membrane protein</topology>
    </subcellularLocation>
</comment>
<dbReference type="Pfam" id="PF11711">
    <property type="entry name" value="Tim54"/>
    <property type="match status" value="2"/>
</dbReference>
<organism evidence="13 14">
    <name type="scientific">Ophiocordyceps camponoti-floridani</name>
    <dbReference type="NCBI Taxonomy" id="2030778"/>
    <lineage>
        <taxon>Eukaryota</taxon>
        <taxon>Fungi</taxon>
        <taxon>Dikarya</taxon>
        <taxon>Ascomycota</taxon>
        <taxon>Pezizomycotina</taxon>
        <taxon>Sordariomycetes</taxon>
        <taxon>Hypocreomycetidae</taxon>
        <taxon>Hypocreales</taxon>
        <taxon>Ophiocordycipitaceae</taxon>
        <taxon>Ophiocordyceps</taxon>
    </lineage>
</organism>
<evidence type="ECO:0000256" key="9">
    <source>
        <dbReference type="ARBA" id="ARBA00023010"/>
    </source>
</evidence>
<accession>A0A8H4Q4A5</accession>
<evidence type="ECO:0000256" key="1">
    <source>
        <dbReference type="ARBA" id="ARBA00004434"/>
    </source>
</evidence>
<evidence type="ECO:0000256" key="10">
    <source>
        <dbReference type="ARBA" id="ARBA00023128"/>
    </source>
</evidence>
<protein>
    <recommendedName>
        <fullName evidence="3">Mitochondrial import inner membrane translocase subunit TIM54</fullName>
    </recommendedName>
</protein>
<sequence>MADAGPDPKSALKPPPPPSRNPALRMLGLPRLPSKLPSRNWLIFWAVTGSLASAIIYDRRQKKRATARWRRAVEPLSRQPISGASQLPRKLTVYLEAPPGDGLRAAQDHFIEYVKPVLAASGLDWEFVQGRQQGDVRAAVAARVRRERMPLEGRGDEVLETEEGMIEALRARIRVPRYEGIQGDIILGRHTWKDHDARLRTQRIPPATALPFPHRLGFRHTLVRLSRFLNRRKLADEIGRDVAAVCWAATREWAEEEQQTTLAHEESDWPKSVWKVNEDDDDEEADKERIWASPLVVDPRLGHRMRRFEVRPEDELRASAVVVPEEDVEGWIKGSLRGLCRWAARSFEGKPRGPNVGFIDDE</sequence>
<evidence type="ECO:0000313" key="13">
    <source>
        <dbReference type="EMBL" id="KAF4585354.1"/>
    </source>
</evidence>
<evidence type="ECO:0000256" key="11">
    <source>
        <dbReference type="ARBA" id="ARBA00023136"/>
    </source>
</evidence>
<evidence type="ECO:0000256" key="7">
    <source>
        <dbReference type="ARBA" id="ARBA00022927"/>
    </source>
</evidence>
<keyword evidence="4" id="KW-0813">Transport</keyword>
<dbReference type="InterPro" id="IPR021056">
    <property type="entry name" value="Mt_import_IM_translocase_Tim54"/>
</dbReference>
<comment type="caution">
    <text evidence="13">The sequence shown here is derived from an EMBL/GenBank/DDBJ whole genome shotgun (WGS) entry which is preliminary data.</text>
</comment>
<evidence type="ECO:0000256" key="12">
    <source>
        <dbReference type="SAM" id="MobiDB-lite"/>
    </source>
</evidence>
<evidence type="ECO:0000256" key="8">
    <source>
        <dbReference type="ARBA" id="ARBA00022989"/>
    </source>
</evidence>
<keyword evidence="5" id="KW-0812">Transmembrane</keyword>
<evidence type="ECO:0000256" key="2">
    <source>
        <dbReference type="ARBA" id="ARBA00006355"/>
    </source>
</evidence>
<keyword evidence="10" id="KW-0496">Mitochondrion</keyword>
<name>A0A8H4Q4A5_9HYPO</name>
<evidence type="ECO:0000256" key="4">
    <source>
        <dbReference type="ARBA" id="ARBA00022448"/>
    </source>
</evidence>
<feature type="region of interest" description="Disordered" evidence="12">
    <location>
        <begin position="1"/>
        <end position="22"/>
    </location>
</feature>
<comment type="similarity">
    <text evidence="2">Belongs to the TIM54 family.</text>
</comment>
<dbReference type="GO" id="GO:0015031">
    <property type="term" value="P:protein transport"/>
    <property type="evidence" value="ECO:0007669"/>
    <property type="project" value="UniProtKB-KW"/>
</dbReference>
<reference evidence="13 14" key="1">
    <citation type="journal article" date="2020" name="G3 (Bethesda)">
        <title>Genetic Underpinnings of Host Manipulation by Ophiocordyceps as Revealed by Comparative Transcriptomics.</title>
        <authorList>
            <person name="Will I."/>
            <person name="Das B."/>
            <person name="Trinh T."/>
            <person name="Brachmann A."/>
            <person name="Ohm R.A."/>
            <person name="de Bekker C."/>
        </authorList>
    </citation>
    <scope>NUCLEOTIDE SEQUENCE [LARGE SCALE GENOMIC DNA]</scope>
    <source>
        <strain evidence="13 14">EC05</strain>
    </source>
</reference>
<keyword evidence="9" id="KW-0811">Translocation</keyword>
<evidence type="ECO:0000313" key="14">
    <source>
        <dbReference type="Proteomes" id="UP000562929"/>
    </source>
</evidence>
<dbReference type="OrthoDB" id="5598305at2759"/>
<keyword evidence="7" id="KW-0653">Protein transport</keyword>
<evidence type="ECO:0000256" key="3">
    <source>
        <dbReference type="ARBA" id="ARBA00020796"/>
    </source>
</evidence>
<dbReference type="AlphaFoldDB" id="A0A8H4Q4A5"/>
<dbReference type="GO" id="GO:0005743">
    <property type="term" value="C:mitochondrial inner membrane"/>
    <property type="evidence" value="ECO:0007669"/>
    <property type="project" value="UniProtKB-SubCell"/>
</dbReference>
<keyword evidence="8" id="KW-1133">Transmembrane helix</keyword>
<keyword evidence="11" id="KW-0472">Membrane</keyword>